<dbReference type="AlphaFoldDB" id="A0A8X6FJ29"/>
<name>A0A8X6FJ29_TRICU</name>
<reference evidence="1" key="1">
    <citation type="submission" date="2020-07" db="EMBL/GenBank/DDBJ databases">
        <title>Multicomponent nature underlies the extraordinary mechanical properties of spider dragline silk.</title>
        <authorList>
            <person name="Kono N."/>
            <person name="Nakamura H."/>
            <person name="Mori M."/>
            <person name="Yoshida Y."/>
            <person name="Ohtoshi R."/>
            <person name="Malay A.D."/>
            <person name="Moran D.A.P."/>
            <person name="Tomita M."/>
            <person name="Numata K."/>
            <person name="Arakawa K."/>
        </authorList>
    </citation>
    <scope>NUCLEOTIDE SEQUENCE</scope>
</reference>
<dbReference type="Proteomes" id="UP000887116">
    <property type="component" value="Unassembled WGS sequence"/>
</dbReference>
<sequence length="115" mass="13096">MGFPPGLFISLSDKRGKEGPNRWSFLWQPHGRVSSRTEMLAGASWRSLQLTFSFQEDGEFHWVHLSSTECSLLNLGPQGPEARDGLPLQTSFITPPPWAGQCYVWRHQPLACRIW</sequence>
<evidence type="ECO:0000313" key="1">
    <source>
        <dbReference type="EMBL" id="GFQ82000.1"/>
    </source>
</evidence>
<protein>
    <submittedName>
        <fullName evidence="1">Uncharacterized protein</fullName>
    </submittedName>
</protein>
<organism evidence="1 2">
    <name type="scientific">Trichonephila clavata</name>
    <name type="common">Joro spider</name>
    <name type="synonym">Nephila clavata</name>
    <dbReference type="NCBI Taxonomy" id="2740835"/>
    <lineage>
        <taxon>Eukaryota</taxon>
        <taxon>Metazoa</taxon>
        <taxon>Ecdysozoa</taxon>
        <taxon>Arthropoda</taxon>
        <taxon>Chelicerata</taxon>
        <taxon>Arachnida</taxon>
        <taxon>Araneae</taxon>
        <taxon>Araneomorphae</taxon>
        <taxon>Entelegynae</taxon>
        <taxon>Araneoidea</taxon>
        <taxon>Nephilidae</taxon>
        <taxon>Trichonephila</taxon>
    </lineage>
</organism>
<gene>
    <name evidence="1" type="ORF">TNCT_493261</name>
</gene>
<accession>A0A8X6FJ29</accession>
<comment type="caution">
    <text evidence="1">The sequence shown here is derived from an EMBL/GenBank/DDBJ whole genome shotgun (WGS) entry which is preliminary data.</text>
</comment>
<proteinExistence type="predicted"/>
<dbReference type="EMBL" id="BMAO01002616">
    <property type="protein sequence ID" value="GFQ82000.1"/>
    <property type="molecule type" value="Genomic_DNA"/>
</dbReference>
<evidence type="ECO:0000313" key="2">
    <source>
        <dbReference type="Proteomes" id="UP000887116"/>
    </source>
</evidence>
<keyword evidence="2" id="KW-1185">Reference proteome</keyword>